<dbReference type="eggNOG" id="ENOG502R8TH">
    <property type="taxonomic scope" value="Eukaryota"/>
</dbReference>
<dbReference type="OrthoDB" id="5379420at2759"/>
<dbReference type="InterPro" id="IPR011990">
    <property type="entry name" value="TPR-like_helical_dom_sf"/>
</dbReference>
<evidence type="ECO:0000313" key="1">
    <source>
        <dbReference type="EMBL" id="EMR61434.1"/>
    </source>
</evidence>
<keyword evidence="2" id="KW-1185">Reference proteome</keyword>
<dbReference type="Proteomes" id="UP000012174">
    <property type="component" value="Unassembled WGS sequence"/>
</dbReference>
<dbReference type="STRING" id="1287681.M7S5T4"/>
<dbReference type="KEGG" id="ela:UCREL1_11642"/>
<dbReference type="SUPFAM" id="SSF81901">
    <property type="entry name" value="HCP-like"/>
    <property type="match status" value="1"/>
</dbReference>
<gene>
    <name evidence="1" type="ORF">UCREL1_11642</name>
</gene>
<sequence length="216" mass="24061">MIITGPPSPAWNLATHILYTNVKLSYTPSVLTMVRLALMRNRLGGQQFLPAEEAFERLLAQRDDPDVCTLKGLIYAGKNARETDDKALEWFRLARRLGGEEPRAWDWQSSCIMGLAKIYLKQNKTKQAKDILHYAAVTLDIPEACWLYATTLSEDDASRPSWLKKAAISGIPAAARELAHVESRRLSDGSLSKGEMAEKQALADEWLGIAGDKALY</sequence>
<accession>M7S5T4</accession>
<proteinExistence type="predicted"/>
<reference evidence="2" key="1">
    <citation type="journal article" date="2013" name="Genome Announc.">
        <title>Draft genome sequence of the grapevine dieback fungus Eutypa lata UCR-EL1.</title>
        <authorList>
            <person name="Blanco-Ulate B."/>
            <person name="Rolshausen P.E."/>
            <person name="Cantu D."/>
        </authorList>
    </citation>
    <scope>NUCLEOTIDE SEQUENCE [LARGE SCALE GENOMIC DNA]</scope>
    <source>
        <strain evidence="2">UCR-EL1</strain>
    </source>
</reference>
<protein>
    <submittedName>
        <fullName evidence="1">Uncharacterized protein</fullName>
    </submittedName>
</protein>
<organism evidence="1 2">
    <name type="scientific">Eutypa lata (strain UCR-EL1)</name>
    <name type="common">Grapevine dieback disease fungus</name>
    <name type="synonym">Eutypa armeniacae</name>
    <dbReference type="NCBI Taxonomy" id="1287681"/>
    <lineage>
        <taxon>Eukaryota</taxon>
        <taxon>Fungi</taxon>
        <taxon>Dikarya</taxon>
        <taxon>Ascomycota</taxon>
        <taxon>Pezizomycotina</taxon>
        <taxon>Sordariomycetes</taxon>
        <taxon>Xylariomycetidae</taxon>
        <taxon>Xylariales</taxon>
        <taxon>Diatrypaceae</taxon>
        <taxon>Eutypa</taxon>
    </lineage>
</organism>
<dbReference type="Gene3D" id="1.25.40.10">
    <property type="entry name" value="Tetratricopeptide repeat domain"/>
    <property type="match status" value="1"/>
</dbReference>
<name>M7S5T4_EUTLA</name>
<dbReference type="EMBL" id="KB707616">
    <property type="protein sequence ID" value="EMR61434.1"/>
    <property type="molecule type" value="Genomic_DNA"/>
</dbReference>
<evidence type="ECO:0000313" key="2">
    <source>
        <dbReference type="Proteomes" id="UP000012174"/>
    </source>
</evidence>
<dbReference type="HOGENOM" id="CLU_1277613_0_0_1"/>
<dbReference type="OMA" id="WNLATHI"/>
<dbReference type="AlphaFoldDB" id="M7S5T4"/>